<name>A0A9P8I7V8_9PEZI</name>
<proteinExistence type="predicted"/>
<comment type="caution">
    <text evidence="1">The sequence shown here is derived from an EMBL/GenBank/DDBJ whole genome shotgun (WGS) entry which is preliminary data.</text>
</comment>
<reference evidence="1" key="1">
    <citation type="submission" date="2021-03" db="EMBL/GenBank/DDBJ databases">
        <title>Comparative genomics and phylogenomic investigation of the class Geoglossomycetes provide insights into ecological specialization and systematics.</title>
        <authorList>
            <person name="Melie T."/>
            <person name="Pirro S."/>
            <person name="Miller A.N."/>
            <person name="Quandt A."/>
        </authorList>
    </citation>
    <scope>NUCLEOTIDE SEQUENCE</scope>
    <source>
        <strain evidence="1">GBOQ0MN5Z8</strain>
    </source>
</reference>
<dbReference type="OrthoDB" id="5226911at2759"/>
<evidence type="ECO:0000313" key="2">
    <source>
        <dbReference type="Proteomes" id="UP000698800"/>
    </source>
</evidence>
<organism evidence="1 2">
    <name type="scientific">Glutinoglossum americanum</name>
    <dbReference type="NCBI Taxonomy" id="1670608"/>
    <lineage>
        <taxon>Eukaryota</taxon>
        <taxon>Fungi</taxon>
        <taxon>Dikarya</taxon>
        <taxon>Ascomycota</taxon>
        <taxon>Pezizomycotina</taxon>
        <taxon>Geoglossomycetes</taxon>
        <taxon>Geoglossales</taxon>
        <taxon>Geoglossaceae</taxon>
        <taxon>Glutinoglossum</taxon>
    </lineage>
</organism>
<dbReference type="Proteomes" id="UP000698800">
    <property type="component" value="Unassembled WGS sequence"/>
</dbReference>
<accession>A0A9P8I7V8</accession>
<protein>
    <submittedName>
        <fullName evidence="1">Uncharacterized protein</fullName>
    </submittedName>
</protein>
<evidence type="ECO:0000313" key="1">
    <source>
        <dbReference type="EMBL" id="KAH0542256.1"/>
    </source>
</evidence>
<dbReference type="EMBL" id="JAGHQL010000058">
    <property type="protein sequence ID" value="KAH0542256.1"/>
    <property type="molecule type" value="Genomic_DNA"/>
</dbReference>
<dbReference type="AlphaFoldDB" id="A0A9P8I7V8"/>
<sequence>MTFSPVSGIFGIVFSITANFRAIYDTVRHSRPRQRVAAEEQALLASLVRGREDVKLEYEYGFSRMGQRFARGDQIAIDALESVASRLRRIIIIPGRDGRLNYPVLFAISETSRRDSINAMVCLCQRLSVSAPIRRPLRHQPLAYGRPHSERIEIISDDPLSRHREYRPFERGRYVGRSGLYEDEYEDRVGRCSRDVVGTGHYPRYRRLSYPYGDFYEDDGHLRDDASLWDDDYSRDDDYSSESDYMSEDSYLSDDYYRRDGYRADNYRSGPRPTVVYVDY</sequence>
<gene>
    <name evidence="1" type="ORF">FGG08_003378</name>
</gene>
<keyword evidence="2" id="KW-1185">Reference proteome</keyword>